<name>A0A8T4IJ81_9SPHN</name>
<dbReference type="Gene3D" id="3.40.630.30">
    <property type="match status" value="1"/>
</dbReference>
<proteinExistence type="predicted"/>
<protein>
    <submittedName>
        <fullName evidence="1">GNAT family N-acetyltransferase</fullName>
    </submittedName>
</protein>
<sequence>MNRRIATDGVERELFHAWIAARSLARKVPAPVADHGGWRVDTASDAEICRYLFAAPEPGLEALGTMIDRPRIFLKLCAGRDTLAALLPDRWDVTATGFFMTGAGAGVGAASLRAGYSAGLSSDGPVSHVRILAADGSLAASGYAAEAAGVFAYDRIVTDAAHRRRGLGRAVMAMLGAERRSADALPVLVASPDGHALYTALGWETVSSYSTAALPVGEG</sequence>
<dbReference type="Proteomes" id="UP000676996">
    <property type="component" value="Unassembled WGS sequence"/>
</dbReference>
<reference evidence="1" key="1">
    <citation type="submission" date="2021-04" db="EMBL/GenBank/DDBJ databases">
        <title>Ouciella asimina sp. nov., isolated from the surface seawater in the hydrothermal field of Okinawa Trough.</title>
        <authorList>
            <person name="Shuang W."/>
        </authorList>
    </citation>
    <scope>NUCLEOTIDE SEQUENCE</scope>
    <source>
        <strain evidence="1">LXI357</strain>
    </source>
</reference>
<dbReference type="RefSeq" id="WP_284053658.1">
    <property type="nucleotide sequence ID" value="NZ_JAGRQC010000002.1"/>
</dbReference>
<gene>
    <name evidence="1" type="ORF">J7S20_07665</name>
</gene>
<dbReference type="SUPFAM" id="SSF55729">
    <property type="entry name" value="Acyl-CoA N-acyltransferases (Nat)"/>
    <property type="match status" value="1"/>
</dbReference>
<dbReference type="InterPro" id="IPR016181">
    <property type="entry name" value="Acyl_CoA_acyltransferase"/>
</dbReference>
<dbReference type="EMBL" id="JAGRQC010000002">
    <property type="protein sequence ID" value="MBR0552379.1"/>
    <property type="molecule type" value="Genomic_DNA"/>
</dbReference>
<evidence type="ECO:0000313" key="2">
    <source>
        <dbReference type="Proteomes" id="UP000676996"/>
    </source>
</evidence>
<accession>A0A8T4IJ81</accession>
<evidence type="ECO:0000313" key="1">
    <source>
        <dbReference type="EMBL" id="MBR0552379.1"/>
    </source>
</evidence>
<comment type="caution">
    <text evidence="1">The sequence shown here is derived from an EMBL/GenBank/DDBJ whole genome shotgun (WGS) entry which is preliminary data.</text>
</comment>
<keyword evidence="2" id="KW-1185">Reference proteome</keyword>
<dbReference type="AlphaFoldDB" id="A0A8T4IJ81"/>
<organism evidence="1 2">
    <name type="scientific">Stakelama marina</name>
    <dbReference type="NCBI Taxonomy" id="2826939"/>
    <lineage>
        <taxon>Bacteria</taxon>
        <taxon>Pseudomonadati</taxon>
        <taxon>Pseudomonadota</taxon>
        <taxon>Alphaproteobacteria</taxon>
        <taxon>Sphingomonadales</taxon>
        <taxon>Sphingomonadaceae</taxon>
        <taxon>Stakelama</taxon>
    </lineage>
</organism>